<evidence type="ECO:0000313" key="1">
    <source>
        <dbReference type="EMBL" id="GAL74638.1"/>
    </source>
</evidence>
<organism evidence="1 2">
    <name type="scientific">Nonlabens ulvanivorans</name>
    <name type="common">Persicivirga ulvanivorans</name>
    <dbReference type="NCBI Taxonomy" id="906888"/>
    <lineage>
        <taxon>Bacteria</taxon>
        <taxon>Pseudomonadati</taxon>
        <taxon>Bacteroidota</taxon>
        <taxon>Flavobacteriia</taxon>
        <taxon>Flavobacteriales</taxon>
        <taxon>Flavobacteriaceae</taxon>
        <taxon>Nonlabens</taxon>
    </lineage>
</organism>
<dbReference type="AlphaFoldDB" id="A0A090WEJ5"/>
<comment type="caution">
    <text evidence="1">The sequence shown here is derived from an EMBL/GenBank/DDBJ whole genome shotgun (WGS) entry which is preliminary data.</text>
</comment>
<gene>
    <name evidence="1" type="ORF">JCM19275_3493</name>
</gene>
<accession>A0A090WEJ5</accession>
<evidence type="ECO:0000313" key="2">
    <source>
        <dbReference type="Proteomes" id="UP000029647"/>
    </source>
</evidence>
<protein>
    <submittedName>
        <fullName evidence="1">Uncharacterized protein</fullName>
    </submittedName>
</protein>
<dbReference type="EMBL" id="BBNT01000002">
    <property type="protein sequence ID" value="GAL74638.1"/>
    <property type="molecule type" value="Genomic_DNA"/>
</dbReference>
<reference evidence="1 2" key="1">
    <citation type="journal article" date="2014" name="Genome Announc.">
        <title>Draft Genome Sequences of Marine Flavobacterium Nonlabens Strains NR17, NR24, NR27, NR32, NR33, and Ara13.</title>
        <authorList>
            <person name="Nakanishi M."/>
            <person name="Meirelles P."/>
            <person name="Suzuki R."/>
            <person name="Takatani N."/>
            <person name="Mino S."/>
            <person name="Suda W."/>
            <person name="Oshima K."/>
            <person name="Hattori M."/>
            <person name="Ohkuma M."/>
            <person name="Hosokawa M."/>
            <person name="Miyashita K."/>
            <person name="Thompson F.L."/>
            <person name="Niwa A."/>
            <person name="Sawabe T."/>
            <person name="Sawabe T."/>
        </authorList>
    </citation>
    <scope>NUCLEOTIDE SEQUENCE [LARGE SCALE GENOMIC DNA]</scope>
    <source>
        <strain evidence="2">JCM19275</strain>
    </source>
</reference>
<sequence>MAKEKINEVIKWLDLKKLEKELEYLEKEKKSELGNLKISITKKEIEAIPDHPDKINSTYAIKLINMIDEPLLKQTIEEMYYKVFPHPRDAALTDLDIKS</sequence>
<dbReference type="Proteomes" id="UP000029647">
    <property type="component" value="Unassembled WGS sequence"/>
</dbReference>
<proteinExistence type="predicted"/>
<name>A0A090WEJ5_NONUL</name>